<keyword evidence="1" id="KW-0472">Membrane</keyword>
<evidence type="ECO:0000313" key="3">
    <source>
        <dbReference type="Proteomes" id="UP000296201"/>
    </source>
</evidence>
<dbReference type="RefSeq" id="WP_135796719.1">
    <property type="nucleotide sequence ID" value="NZ_CP032096.1"/>
</dbReference>
<sequence length="117" mass="13505">MAKRTFKTELDIEKIDWMLQLPMAQRAKELKQCDLNSLAKAMSTFHSSKVNQMAKALSPSTEKEFIRTVRMHKGEIPFPKKSAPKTKVIIKYRYGLPILASIILLLTIFFIDHLMPK</sequence>
<organism evidence="2 3">
    <name type="scientific">Hydrogenovibrio crunogenus</name>
    <dbReference type="NCBI Taxonomy" id="39765"/>
    <lineage>
        <taxon>Bacteria</taxon>
        <taxon>Pseudomonadati</taxon>
        <taxon>Pseudomonadota</taxon>
        <taxon>Gammaproteobacteria</taxon>
        <taxon>Thiotrichales</taxon>
        <taxon>Piscirickettsiaceae</taxon>
        <taxon>Hydrogenovibrio</taxon>
    </lineage>
</organism>
<keyword evidence="1" id="KW-1133">Transmembrane helix</keyword>
<name>A0A4P7P254_9GAMM</name>
<dbReference type="EMBL" id="CP032096">
    <property type="protein sequence ID" value="QBZ84188.1"/>
    <property type="molecule type" value="Genomic_DNA"/>
</dbReference>
<feature type="transmembrane region" description="Helical" evidence="1">
    <location>
        <begin position="94"/>
        <end position="111"/>
    </location>
</feature>
<dbReference type="OrthoDB" id="5612762at2"/>
<accession>A0A4P7P254</accession>
<dbReference type="Proteomes" id="UP000296201">
    <property type="component" value="Chromosome"/>
</dbReference>
<protein>
    <submittedName>
        <fullName evidence="2">Uncharacterized protein</fullName>
    </submittedName>
</protein>
<dbReference type="AlphaFoldDB" id="A0A4P7P254"/>
<gene>
    <name evidence="2" type="ORF">GHNINEIG_02265</name>
</gene>
<keyword evidence="3" id="KW-1185">Reference proteome</keyword>
<reference evidence="2 3" key="1">
    <citation type="submission" date="2018-08" db="EMBL/GenBank/DDBJ databases">
        <title>Horizontal acquisition of hydrogen conversion ability and other habitat adaptations in Hydrogenovibrio crunogenus strains.</title>
        <authorList>
            <person name="Gonnella G."/>
            <person name="Adam N."/>
            <person name="Perner M."/>
        </authorList>
    </citation>
    <scope>NUCLEOTIDE SEQUENCE [LARGE SCALE GENOMIC DNA]</scope>
    <source>
        <strain evidence="2 3">SP-41</strain>
    </source>
</reference>
<evidence type="ECO:0000313" key="2">
    <source>
        <dbReference type="EMBL" id="QBZ84188.1"/>
    </source>
</evidence>
<keyword evidence="1" id="KW-0812">Transmembrane</keyword>
<proteinExistence type="predicted"/>
<evidence type="ECO:0000256" key="1">
    <source>
        <dbReference type="SAM" id="Phobius"/>
    </source>
</evidence>